<keyword evidence="2" id="KW-0472">Membrane</keyword>
<evidence type="ECO:0000313" key="4">
    <source>
        <dbReference type="Proteomes" id="UP000236738"/>
    </source>
</evidence>
<keyword evidence="2" id="KW-0812">Transmembrane</keyword>
<sequence>MKAQEVKLKPKAKAKTSSVAKSNPGLLLVNLSYSPATQLGLNFNAVQNESATILNTQKTETLSKIPKVDETEGSAYGFSEKKFSKNIKGKTNTKTKATPKNKIITGSVKNSVIKDPAIPEKTPLKITNHPFQSLEKEANIEHAAQNELDSINLDTSSVPTKMEVDPEVQLTGEADTKNLSSLQSSENLSVNMKKLSAVIEVSKDYGENNILKKPDHKILSSKHKIKSSNVKVKTIKSFGAKGLDENLINSNFAPIIESKIGEESKKYEIAQEEHETKVLEKQTDTDEKIEVEKNKSQKAQINSAKETKESVNNARVEWKNGLEKVETDFHTKSTQESAKTLTKINVEKSKGENEAQKHLDEANKKAEDSKKAADKEAAEAKAKKKKESGGFFGWLKDKASALINALKRAMNFIYDNLRKAVKFIFNAAKKLIVAALEFARKLIVGIIKVFGATLKAFVDIAFATFPALRDKIKAKIDYAVAFAEKYVNKAFELFKKIVTAIIDFLAETLDKLLGLIQSIYNGILTVVGMIIKGEIGELLERLGHLKDAIFAISFSSIKQGGMEELLGANLDEPLSPGELMAAMQMGLLSDKGGYSEDGLPKAPWTNANVGVDAVSFEDLSPEMQAELRRMQTEGKTEAALGERNDPSRSMDAVMKEATGSETTPQNATPSKKIDDGLTPMKRAEIKWEMMKAGIKKWWNANWPYVVGGIIAAIVIFVAAEVATGGAITAALPVIMPILEAVFVGVMIAQFGGYLVDGISKAWDGDVKGGTKGFSRGLGAAVIELAMYLGFKVIEVGAKAVMKVVKGGIKLVKTAAKSVLKFAKFIIEKGKVLFKGIAGKNLGKLFKSLRKLGDDILERMRIKKVILKIQGKRWEILAEINPLFVIMAGPMPNEEIGDLLKVDANEANKVLKKGEKYVDDQGRELLKISNLDKFDRTPNYREIFDLTHGNKGISDKVIHHLIEKNSRYAKYFEKELVNAPKSLRAIPKGDINSVLHLSDIRKGWDKIYLQLDDLISKGLINEDGVRNIITDFATKSDGFIGKSLTKIVSEEARLGRALTKDEIAVITDSFKHLLN</sequence>
<feature type="region of interest" description="Disordered" evidence="1">
    <location>
        <begin position="654"/>
        <end position="675"/>
    </location>
</feature>
<dbReference type="OrthoDB" id="4317910at2"/>
<keyword evidence="4" id="KW-1185">Reference proteome</keyword>
<dbReference type="AlphaFoldDB" id="A0A1H6BKJ8"/>
<feature type="compositionally biased region" description="Polar residues" evidence="1">
    <location>
        <begin position="659"/>
        <end position="669"/>
    </location>
</feature>
<reference evidence="4" key="1">
    <citation type="submission" date="2016-10" db="EMBL/GenBank/DDBJ databases">
        <authorList>
            <person name="Varghese N."/>
            <person name="Submissions S."/>
        </authorList>
    </citation>
    <scope>NUCLEOTIDE SEQUENCE [LARGE SCALE GENOMIC DNA]</scope>
    <source>
        <strain evidence="4">DSM 21580</strain>
    </source>
</reference>
<evidence type="ECO:0000256" key="1">
    <source>
        <dbReference type="SAM" id="MobiDB-lite"/>
    </source>
</evidence>
<feature type="transmembrane region" description="Helical" evidence="2">
    <location>
        <begin position="704"/>
        <end position="727"/>
    </location>
</feature>
<dbReference type="RefSeq" id="WP_103914772.1">
    <property type="nucleotide sequence ID" value="NZ_FNUS01000008.1"/>
</dbReference>
<feature type="transmembrane region" description="Helical" evidence="2">
    <location>
        <begin position="733"/>
        <end position="755"/>
    </location>
</feature>
<accession>A0A1H6BKJ8</accession>
<organism evidence="3 4">
    <name type="scientific">Halpernia humi</name>
    <dbReference type="NCBI Taxonomy" id="493375"/>
    <lineage>
        <taxon>Bacteria</taxon>
        <taxon>Pseudomonadati</taxon>
        <taxon>Bacteroidota</taxon>
        <taxon>Flavobacteriia</taxon>
        <taxon>Flavobacteriales</taxon>
        <taxon>Weeksellaceae</taxon>
        <taxon>Chryseobacterium group</taxon>
        <taxon>Halpernia</taxon>
    </lineage>
</organism>
<evidence type="ECO:0000313" key="3">
    <source>
        <dbReference type="EMBL" id="SEG60985.1"/>
    </source>
</evidence>
<protein>
    <submittedName>
        <fullName evidence="3">Uncharacterized protein</fullName>
    </submittedName>
</protein>
<proteinExistence type="predicted"/>
<keyword evidence="2" id="KW-1133">Transmembrane helix</keyword>
<feature type="region of interest" description="Disordered" evidence="1">
    <location>
        <begin position="346"/>
        <end position="380"/>
    </location>
</feature>
<name>A0A1H6BKJ8_9FLAO</name>
<gene>
    <name evidence="3" type="ORF">SAMN05421847_2942</name>
</gene>
<dbReference type="Proteomes" id="UP000236738">
    <property type="component" value="Unassembled WGS sequence"/>
</dbReference>
<evidence type="ECO:0000256" key="2">
    <source>
        <dbReference type="SAM" id="Phobius"/>
    </source>
</evidence>
<dbReference type="EMBL" id="FNUS01000008">
    <property type="protein sequence ID" value="SEG60985.1"/>
    <property type="molecule type" value="Genomic_DNA"/>
</dbReference>